<feature type="non-terminal residue" evidence="3">
    <location>
        <position position="1"/>
    </location>
</feature>
<proteinExistence type="predicted"/>
<keyword evidence="4" id="KW-1185">Reference proteome</keyword>
<gene>
    <name evidence="3" type="ORF">IPOD504_LOCUS11855</name>
</gene>
<dbReference type="Gene3D" id="2.40.10.10">
    <property type="entry name" value="Trypsin-like serine proteases"/>
    <property type="match status" value="1"/>
</dbReference>
<evidence type="ECO:0000313" key="4">
    <source>
        <dbReference type="Proteomes" id="UP000837857"/>
    </source>
</evidence>
<dbReference type="InterPro" id="IPR009003">
    <property type="entry name" value="Peptidase_S1_PA"/>
</dbReference>
<sequence length="410" mass="43568">MFSPVCARRQMLGAALVIILATLVGCRGDVDGGDLDAIMEYFEFTSTTSPTVSAAAERESCLTVDGLPGECVMYYLCNSNGTANTDGSNVIDIRARDGPCTSYLDSCCLPPDIQIAPNVTPTPSSQRPGCGWRNPNGVGLLTIGDVDGEAKFAEFPWMVAILRSKPLFNSGGLPSGQLMQVYVGGGSLIHPSVVLTAAHVAGGGNLVARAGEWDTQTTKEPYPHQDRDVARVVAHKQYNKNNLFHDVALLFLKLPMVLAPNVGLACLPPAGLNPLPGTRCLASGWGKDLFGQAGSYQVILKKLELPVVDKRTCEGRLRGTRLGRYFQLHPTFMCAGGEKGKDTCNGDGGSPLVCPIPDQSDRYMQSGMVAWGIGCGEELTPGVYVDVASLRSWIDSTVAAAGLDTSVYTF</sequence>
<dbReference type="PANTHER" id="PTHR24258">
    <property type="entry name" value="SERINE PROTEASE-RELATED"/>
    <property type="match status" value="1"/>
</dbReference>
<dbReference type="Pfam" id="PF00089">
    <property type="entry name" value="Trypsin"/>
    <property type="match status" value="1"/>
</dbReference>
<protein>
    <recommendedName>
        <fullName evidence="2">Peptidase S1 domain-containing protein</fullName>
    </recommendedName>
</protein>
<dbReference type="InterPro" id="IPR043504">
    <property type="entry name" value="Peptidase_S1_PA_chymotrypsin"/>
</dbReference>
<feature type="chain" id="PRO_5045311551" description="Peptidase S1 domain-containing protein" evidence="1">
    <location>
        <begin position="29"/>
        <end position="410"/>
    </location>
</feature>
<dbReference type="EMBL" id="OW152841">
    <property type="protein sequence ID" value="CAH2062299.1"/>
    <property type="molecule type" value="Genomic_DNA"/>
</dbReference>
<evidence type="ECO:0000256" key="1">
    <source>
        <dbReference type="SAM" id="SignalP"/>
    </source>
</evidence>
<dbReference type="SUPFAM" id="SSF50494">
    <property type="entry name" value="Trypsin-like serine proteases"/>
    <property type="match status" value="1"/>
</dbReference>
<evidence type="ECO:0000259" key="2">
    <source>
        <dbReference type="PROSITE" id="PS50240"/>
    </source>
</evidence>
<name>A0ABN8IMW5_9NEOP</name>
<dbReference type="PROSITE" id="PS50240">
    <property type="entry name" value="TRYPSIN_DOM"/>
    <property type="match status" value="1"/>
</dbReference>
<dbReference type="InterPro" id="IPR041515">
    <property type="entry name" value="PPAF-2-like_Clip"/>
</dbReference>
<dbReference type="CDD" id="cd00190">
    <property type="entry name" value="Tryp_SPc"/>
    <property type="match status" value="1"/>
</dbReference>
<accession>A0ABN8IMW5</accession>
<feature type="signal peptide" evidence="1">
    <location>
        <begin position="1"/>
        <end position="28"/>
    </location>
</feature>
<organism evidence="3 4">
    <name type="scientific">Iphiclides podalirius</name>
    <name type="common">scarce swallowtail</name>
    <dbReference type="NCBI Taxonomy" id="110791"/>
    <lineage>
        <taxon>Eukaryota</taxon>
        <taxon>Metazoa</taxon>
        <taxon>Ecdysozoa</taxon>
        <taxon>Arthropoda</taxon>
        <taxon>Hexapoda</taxon>
        <taxon>Insecta</taxon>
        <taxon>Pterygota</taxon>
        <taxon>Neoptera</taxon>
        <taxon>Endopterygota</taxon>
        <taxon>Lepidoptera</taxon>
        <taxon>Glossata</taxon>
        <taxon>Ditrysia</taxon>
        <taxon>Papilionoidea</taxon>
        <taxon>Papilionidae</taxon>
        <taxon>Papilioninae</taxon>
        <taxon>Iphiclides</taxon>
    </lineage>
</organism>
<keyword evidence="1" id="KW-0732">Signal</keyword>
<dbReference type="Proteomes" id="UP000837857">
    <property type="component" value="Chromosome 29"/>
</dbReference>
<reference evidence="3" key="1">
    <citation type="submission" date="2022-03" db="EMBL/GenBank/DDBJ databases">
        <authorList>
            <person name="Martin H S."/>
        </authorList>
    </citation>
    <scope>NUCLEOTIDE SEQUENCE</scope>
</reference>
<dbReference type="PANTHER" id="PTHR24258:SF129">
    <property type="entry name" value="LP15124P-RELATED"/>
    <property type="match status" value="1"/>
</dbReference>
<dbReference type="InterPro" id="IPR001314">
    <property type="entry name" value="Peptidase_S1A"/>
</dbReference>
<evidence type="ECO:0000313" key="3">
    <source>
        <dbReference type="EMBL" id="CAH2062299.1"/>
    </source>
</evidence>
<feature type="domain" description="Peptidase S1" evidence="2">
    <location>
        <begin position="142"/>
        <end position="399"/>
    </location>
</feature>
<dbReference type="SMART" id="SM00020">
    <property type="entry name" value="Tryp_SPc"/>
    <property type="match status" value="1"/>
</dbReference>
<dbReference type="PRINTS" id="PR00722">
    <property type="entry name" value="CHYMOTRYPSIN"/>
</dbReference>
<dbReference type="Pfam" id="PF18322">
    <property type="entry name" value="CLIP_1"/>
    <property type="match status" value="1"/>
</dbReference>
<dbReference type="InterPro" id="IPR001254">
    <property type="entry name" value="Trypsin_dom"/>
</dbReference>